<comment type="similarity">
    <text evidence="5">Belongs to the bacterial ribosomal protein bL25 family. CTC subfamily.</text>
</comment>
<feature type="domain" description="Large ribosomal subunit protein bL25 beta" evidence="8">
    <location>
        <begin position="113"/>
        <end position="195"/>
    </location>
</feature>
<dbReference type="GO" id="GO:0022625">
    <property type="term" value="C:cytosolic large ribosomal subunit"/>
    <property type="evidence" value="ECO:0007669"/>
    <property type="project" value="TreeGrafter"/>
</dbReference>
<dbReference type="AlphaFoldDB" id="A0A1F6ANZ9"/>
<dbReference type="InterPro" id="IPR037121">
    <property type="entry name" value="Ribosomal_bL25_C"/>
</dbReference>
<organism evidence="9 10">
    <name type="scientific">Candidatus Gottesmanbacteria bacterium RIFCSPLOWO2_01_FULL_39_12b</name>
    <dbReference type="NCBI Taxonomy" id="1798388"/>
    <lineage>
        <taxon>Bacteria</taxon>
        <taxon>Candidatus Gottesmaniibacteriota</taxon>
    </lineage>
</organism>
<name>A0A1F6ANZ9_9BACT</name>
<keyword evidence="3 5" id="KW-0689">Ribosomal protein</keyword>
<keyword evidence="2 5" id="KW-0694">RNA-binding</keyword>
<reference evidence="9 10" key="1">
    <citation type="journal article" date="2016" name="Nat. Commun.">
        <title>Thousands of microbial genomes shed light on interconnected biogeochemical processes in an aquifer system.</title>
        <authorList>
            <person name="Anantharaman K."/>
            <person name="Brown C.T."/>
            <person name="Hug L.A."/>
            <person name="Sharon I."/>
            <person name="Castelle C.J."/>
            <person name="Probst A.J."/>
            <person name="Thomas B.C."/>
            <person name="Singh A."/>
            <person name="Wilkins M.J."/>
            <person name="Karaoz U."/>
            <person name="Brodie E.L."/>
            <person name="Williams K.H."/>
            <person name="Hubbard S.S."/>
            <person name="Banfield J.F."/>
        </authorList>
    </citation>
    <scope>NUCLEOTIDE SEQUENCE [LARGE SCALE GENOMIC DNA]</scope>
</reference>
<dbReference type="GO" id="GO:0008097">
    <property type="term" value="F:5S rRNA binding"/>
    <property type="evidence" value="ECO:0007669"/>
    <property type="project" value="InterPro"/>
</dbReference>
<dbReference type="Pfam" id="PF14693">
    <property type="entry name" value="Ribosomal_TL5_C"/>
    <property type="match status" value="1"/>
</dbReference>
<dbReference type="SUPFAM" id="SSF50715">
    <property type="entry name" value="Ribosomal protein L25-like"/>
    <property type="match status" value="1"/>
</dbReference>
<feature type="compositionally biased region" description="Low complexity" evidence="6">
    <location>
        <begin position="215"/>
        <end position="230"/>
    </location>
</feature>
<dbReference type="Proteomes" id="UP000176609">
    <property type="component" value="Unassembled WGS sequence"/>
</dbReference>
<dbReference type="InterPro" id="IPR020930">
    <property type="entry name" value="Ribosomal_uL5_bac-type"/>
</dbReference>
<dbReference type="InterPro" id="IPR020056">
    <property type="entry name" value="Rbsml_bL25/Gln-tRNA_synth_N"/>
</dbReference>
<evidence type="ECO:0000256" key="3">
    <source>
        <dbReference type="ARBA" id="ARBA00022980"/>
    </source>
</evidence>
<evidence type="ECO:0000313" key="10">
    <source>
        <dbReference type="Proteomes" id="UP000176609"/>
    </source>
</evidence>
<dbReference type="InterPro" id="IPR001021">
    <property type="entry name" value="Ribosomal_bL25_long"/>
</dbReference>
<evidence type="ECO:0000256" key="6">
    <source>
        <dbReference type="SAM" id="MobiDB-lite"/>
    </source>
</evidence>
<dbReference type="EMBL" id="MFJR01000009">
    <property type="protein sequence ID" value="OGG26415.1"/>
    <property type="molecule type" value="Genomic_DNA"/>
</dbReference>
<comment type="function">
    <text evidence="5">This is one of the proteins that binds to the 5S RNA in the ribosome where it forms part of the central protuberance.</text>
</comment>
<evidence type="ECO:0000256" key="2">
    <source>
        <dbReference type="ARBA" id="ARBA00022884"/>
    </source>
</evidence>
<dbReference type="Gene3D" id="2.40.240.10">
    <property type="entry name" value="Ribosomal Protein L25, Chain P"/>
    <property type="match status" value="1"/>
</dbReference>
<dbReference type="CDD" id="cd00495">
    <property type="entry name" value="Ribosomal_L25_TL5_CTC"/>
    <property type="match status" value="1"/>
</dbReference>
<evidence type="ECO:0000256" key="5">
    <source>
        <dbReference type="HAMAP-Rule" id="MF_01334"/>
    </source>
</evidence>
<dbReference type="InterPro" id="IPR011035">
    <property type="entry name" value="Ribosomal_bL25/Gln-tRNA_synth"/>
</dbReference>
<evidence type="ECO:0000313" key="9">
    <source>
        <dbReference type="EMBL" id="OGG26415.1"/>
    </source>
</evidence>
<dbReference type="GO" id="GO:0003735">
    <property type="term" value="F:structural constituent of ribosome"/>
    <property type="evidence" value="ECO:0007669"/>
    <property type="project" value="InterPro"/>
</dbReference>
<dbReference type="PANTHER" id="PTHR33284">
    <property type="entry name" value="RIBOSOMAL PROTEIN L25/GLN-TRNA SYNTHETASE, ANTI-CODON-BINDING DOMAIN-CONTAINING PROTEIN"/>
    <property type="match status" value="1"/>
</dbReference>
<accession>A0A1F6ANZ9</accession>
<keyword evidence="4 5" id="KW-0687">Ribonucleoprotein</keyword>
<dbReference type="HAMAP" id="MF_01334">
    <property type="entry name" value="Ribosomal_bL25_CTC"/>
    <property type="match status" value="1"/>
</dbReference>
<proteinExistence type="inferred from homology"/>
<sequence>MTLGTIVFKIHGYLMQKSKLLVTSRTVLGRKVKSLRRQGQLPANIYGKKVVSNAVQVATKDFTTIVSKSGEAGLLELTLNDQKIPALIHNIQYHPVTGLPLHVDFFQVDLKEKVTSRIPLVLIGESRAVKDKIGVLLSILTEVEVSALPADLPEKIEVDISNLTAVDQVIKVLELKVNSGVKILTDKDLDVVKLAPLVSKEAEKMAKEEAEAKAAAVVAAAPVPEEGAVPTDQSAKETTATPSKTTSENTTPEKKT</sequence>
<gene>
    <name evidence="5" type="primary">rplY</name>
    <name evidence="5" type="synonym">ctc</name>
    <name evidence="9" type="ORF">A2960_06065</name>
</gene>
<protein>
    <recommendedName>
        <fullName evidence="5">Large ribosomal subunit protein bL25</fullName>
    </recommendedName>
    <alternativeName>
        <fullName evidence="5">General stress protein CTC</fullName>
    </alternativeName>
</protein>
<comment type="caution">
    <text evidence="9">The sequence shown here is derived from an EMBL/GenBank/DDBJ whole genome shotgun (WGS) entry which is preliminary data.</text>
</comment>
<dbReference type="InterPro" id="IPR020057">
    <property type="entry name" value="Ribosomal_bL25_b-dom"/>
</dbReference>
<keyword evidence="1 5" id="KW-0699">rRNA-binding</keyword>
<evidence type="ECO:0000259" key="8">
    <source>
        <dbReference type="Pfam" id="PF14693"/>
    </source>
</evidence>
<feature type="compositionally biased region" description="Polar residues" evidence="6">
    <location>
        <begin position="231"/>
        <end position="250"/>
    </location>
</feature>
<dbReference type="PANTHER" id="PTHR33284:SF1">
    <property type="entry name" value="RIBOSOMAL PROTEIN L25_GLN-TRNA SYNTHETASE, ANTI-CODON-BINDING DOMAIN-CONTAINING PROTEIN"/>
    <property type="match status" value="1"/>
</dbReference>
<evidence type="ECO:0000256" key="1">
    <source>
        <dbReference type="ARBA" id="ARBA00022730"/>
    </source>
</evidence>
<dbReference type="Pfam" id="PF01386">
    <property type="entry name" value="Ribosomal_L25p"/>
    <property type="match status" value="1"/>
</dbReference>
<feature type="domain" description="Large ribosomal subunit protein bL25 L25" evidence="7">
    <location>
        <begin position="23"/>
        <end position="105"/>
    </location>
</feature>
<dbReference type="InterPro" id="IPR029751">
    <property type="entry name" value="Ribosomal_L25_dom"/>
</dbReference>
<dbReference type="GO" id="GO:0006412">
    <property type="term" value="P:translation"/>
    <property type="evidence" value="ECO:0007669"/>
    <property type="project" value="UniProtKB-UniRule"/>
</dbReference>
<feature type="region of interest" description="Disordered" evidence="6">
    <location>
        <begin position="215"/>
        <end position="256"/>
    </location>
</feature>
<evidence type="ECO:0000256" key="4">
    <source>
        <dbReference type="ARBA" id="ARBA00023274"/>
    </source>
</evidence>
<evidence type="ECO:0000259" key="7">
    <source>
        <dbReference type="Pfam" id="PF01386"/>
    </source>
</evidence>
<dbReference type="Gene3D" id="2.170.120.20">
    <property type="entry name" value="Ribosomal protein L25, beta domain"/>
    <property type="match status" value="1"/>
</dbReference>
<dbReference type="NCBIfam" id="TIGR00731">
    <property type="entry name" value="bL25_bact_ctc"/>
    <property type="match status" value="1"/>
</dbReference>
<comment type="subunit">
    <text evidence="5">Part of the 50S ribosomal subunit; part of the 5S rRNA/L5/L18/L25 subcomplex. Contacts the 5S rRNA. Binds to the 5S rRNA independently of L5 and L18.</text>
</comment>